<sequence>MLVGCGLMVKEVNIEIGKSVANGTTESFELWLFFCGRRWQVNTIRLNFEEAAIIHSGEVLCLAQLHFYSKMGSILVTTALFKDNHISHIISPVDIESCMETPLMAAV</sequence>
<reference evidence="1" key="1">
    <citation type="submission" date="2012-04" db="EMBL/GenBank/DDBJ databases">
        <title>The Genome Sequence of Loa loa.</title>
        <authorList>
            <consortium name="The Broad Institute Genome Sequencing Platform"/>
            <consortium name="Broad Institute Genome Sequencing Center for Infectious Disease"/>
            <person name="Nutman T.B."/>
            <person name="Fink D.L."/>
            <person name="Russ C."/>
            <person name="Young S."/>
            <person name="Zeng Q."/>
            <person name="Gargeya S."/>
            <person name="Alvarado L."/>
            <person name="Berlin A."/>
            <person name="Chapman S.B."/>
            <person name="Chen Z."/>
            <person name="Freedman E."/>
            <person name="Gellesch M."/>
            <person name="Goldberg J."/>
            <person name="Griggs A."/>
            <person name="Gujja S."/>
            <person name="Heilman E.R."/>
            <person name="Heiman D."/>
            <person name="Howarth C."/>
            <person name="Mehta T."/>
            <person name="Neiman D."/>
            <person name="Pearson M."/>
            <person name="Roberts A."/>
            <person name="Saif S."/>
            <person name="Shea T."/>
            <person name="Shenoy N."/>
            <person name="Sisk P."/>
            <person name="Stolte C."/>
            <person name="Sykes S."/>
            <person name="White J."/>
            <person name="Yandava C."/>
            <person name="Haas B."/>
            <person name="Henn M.R."/>
            <person name="Nusbaum C."/>
            <person name="Birren B."/>
        </authorList>
    </citation>
    <scope>NUCLEOTIDE SEQUENCE [LARGE SCALE GENOMIC DNA]</scope>
</reference>
<dbReference type="EMBL" id="JH712806">
    <property type="protein sequence ID" value="EFO17438.1"/>
    <property type="molecule type" value="Genomic_DNA"/>
</dbReference>
<protein>
    <submittedName>
        <fullName evidence="1">Uncharacterized protein</fullName>
    </submittedName>
</protein>
<organism evidence="1">
    <name type="scientific">Loa loa</name>
    <name type="common">Eye worm</name>
    <name type="synonym">Filaria loa</name>
    <dbReference type="NCBI Taxonomy" id="7209"/>
    <lineage>
        <taxon>Eukaryota</taxon>
        <taxon>Metazoa</taxon>
        <taxon>Ecdysozoa</taxon>
        <taxon>Nematoda</taxon>
        <taxon>Chromadorea</taxon>
        <taxon>Rhabditida</taxon>
        <taxon>Spirurina</taxon>
        <taxon>Spiruromorpha</taxon>
        <taxon>Filarioidea</taxon>
        <taxon>Onchocercidae</taxon>
        <taxon>Loa</taxon>
    </lineage>
</organism>
<dbReference type="CTD" id="9948510"/>
<name>A0A1S0TNQ5_LOALO</name>
<evidence type="ECO:0000313" key="1">
    <source>
        <dbReference type="EMBL" id="EFO17438.1"/>
    </source>
</evidence>
<proteinExistence type="predicted"/>
<dbReference type="GeneID" id="9948510"/>
<dbReference type="AlphaFoldDB" id="A0A1S0TNQ5"/>
<dbReference type="InParanoid" id="A0A1S0TNQ5"/>
<gene>
    <name evidence="1" type="ORF">LOAG_11060</name>
</gene>
<accession>A0A1S0TNQ5</accession>
<dbReference type="KEGG" id="loa:LOAG_11060"/>
<dbReference type="RefSeq" id="XP_003146633.1">
    <property type="nucleotide sequence ID" value="XM_003146585.1"/>
</dbReference>